<evidence type="ECO:0000313" key="2">
    <source>
        <dbReference type="EMBL" id="PZO35675.1"/>
    </source>
</evidence>
<reference evidence="2 3" key="2">
    <citation type="submission" date="2018-06" db="EMBL/GenBank/DDBJ databases">
        <title>Metagenomic assembly of (sub)arctic Cyanobacteria and their associated microbiome from non-axenic cultures.</title>
        <authorList>
            <person name="Baurain D."/>
        </authorList>
    </citation>
    <scope>NUCLEOTIDE SEQUENCE [LARGE SCALE GENOMIC DNA]</scope>
    <source>
        <strain evidence="2">ULC066bin1</strain>
    </source>
</reference>
<comment type="caution">
    <text evidence="2">The sequence shown here is derived from an EMBL/GenBank/DDBJ whole genome shotgun (WGS) entry which is preliminary data.</text>
</comment>
<dbReference type="AlphaFoldDB" id="A0A2W4XMA5"/>
<name>A0A2W4XMA5_9CYAN</name>
<gene>
    <name evidence="2" type="ORF">DCF19_23440</name>
</gene>
<protein>
    <submittedName>
        <fullName evidence="2">Uncharacterized protein</fullName>
    </submittedName>
</protein>
<evidence type="ECO:0000313" key="3">
    <source>
        <dbReference type="Proteomes" id="UP000249467"/>
    </source>
</evidence>
<feature type="region of interest" description="Disordered" evidence="1">
    <location>
        <begin position="1"/>
        <end position="34"/>
    </location>
</feature>
<evidence type="ECO:0000256" key="1">
    <source>
        <dbReference type="SAM" id="MobiDB-lite"/>
    </source>
</evidence>
<accession>A0A2W4XMA5</accession>
<sequence length="91" mass="10283">MELGRGNKQRSRVQANKKTPVKANPSNEPSLAVPRPKPFLLGLEDIHNLDSLTTKDFISLIEWNAESQEILTAREEDLTLLEDLLINFPES</sequence>
<reference evidence="2 3" key="1">
    <citation type="submission" date="2018-04" db="EMBL/GenBank/DDBJ databases">
        <authorList>
            <person name="Go L.Y."/>
            <person name="Mitchell J.A."/>
        </authorList>
    </citation>
    <scope>NUCLEOTIDE SEQUENCE [LARGE SCALE GENOMIC DNA]</scope>
    <source>
        <strain evidence="2">ULC066bin1</strain>
    </source>
</reference>
<proteinExistence type="predicted"/>
<dbReference type="Proteomes" id="UP000249467">
    <property type="component" value="Unassembled WGS sequence"/>
</dbReference>
<organism evidence="2 3">
    <name type="scientific">Pseudanabaena frigida</name>
    <dbReference type="NCBI Taxonomy" id="945775"/>
    <lineage>
        <taxon>Bacteria</taxon>
        <taxon>Bacillati</taxon>
        <taxon>Cyanobacteriota</taxon>
        <taxon>Cyanophyceae</taxon>
        <taxon>Pseudanabaenales</taxon>
        <taxon>Pseudanabaenaceae</taxon>
        <taxon>Pseudanabaena</taxon>
    </lineage>
</organism>
<dbReference type="EMBL" id="QBML01000053">
    <property type="protein sequence ID" value="PZO35675.1"/>
    <property type="molecule type" value="Genomic_DNA"/>
</dbReference>